<proteinExistence type="inferred from homology"/>
<evidence type="ECO:0000259" key="9">
    <source>
        <dbReference type="Pfam" id="PF04324"/>
    </source>
</evidence>
<keyword evidence="1" id="KW-0813">Transport</keyword>
<dbReference type="Pfam" id="PF04324">
    <property type="entry name" value="Fer2_BFD"/>
    <property type="match status" value="1"/>
</dbReference>
<dbReference type="InterPro" id="IPR052371">
    <property type="entry name" value="BFD-associated_ferredoxin"/>
</dbReference>
<dbReference type="InterPro" id="IPR007419">
    <property type="entry name" value="BFD-like_2Fe2S-bd_dom"/>
</dbReference>
<comment type="similarity">
    <text evidence="8">Belongs to the Bfd family.</text>
</comment>
<evidence type="ECO:0000256" key="2">
    <source>
        <dbReference type="ARBA" id="ARBA00022714"/>
    </source>
</evidence>
<dbReference type="Gene3D" id="1.10.10.1100">
    <property type="entry name" value="BFD-like [2Fe-2S]-binding domain"/>
    <property type="match status" value="1"/>
</dbReference>
<dbReference type="PANTHER" id="PTHR37424:SF1">
    <property type="entry name" value="BACTERIOFERRITIN-ASSOCIATED FERREDOXIN"/>
    <property type="match status" value="1"/>
</dbReference>
<dbReference type="InterPro" id="IPR041854">
    <property type="entry name" value="BFD-like_2Fe2S-bd_dom_sf"/>
</dbReference>
<sequence>MYVCLCHGVTDRDIRQAVFDGAVTMRDLARELGVATECGRCACSANQVRKQSLLQISEPELVAA</sequence>
<keyword evidence="11" id="KW-1185">Reference proteome</keyword>
<dbReference type="EMBL" id="JAQQLF010000005">
    <property type="protein sequence ID" value="MDC7716541.1"/>
    <property type="molecule type" value="Genomic_DNA"/>
</dbReference>
<protein>
    <recommendedName>
        <fullName evidence="7">Bacterioferritin-associated ferredoxin</fullName>
    </recommendedName>
</protein>
<name>A0ABT5IWH2_9NEIS</name>
<evidence type="ECO:0000313" key="10">
    <source>
        <dbReference type="EMBL" id="MDC7716541.1"/>
    </source>
</evidence>
<keyword evidence="3" id="KW-0479">Metal-binding</keyword>
<dbReference type="RefSeq" id="WP_272750938.1">
    <property type="nucleotide sequence ID" value="NZ_JAQQLF010000005.1"/>
</dbReference>
<evidence type="ECO:0000256" key="6">
    <source>
        <dbReference type="ARBA" id="ARBA00023014"/>
    </source>
</evidence>
<keyword evidence="5" id="KW-0408">Iron</keyword>
<evidence type="ECO:0000256" key="3">
    <source>
        <dbReference type="ARBA" id="ARBA00022723"/>
    </source>
</evidence>
<keyword evidence="4" id="KW-0249">Electron transport</keyword>
<dbReference type="PANTHER" id="PTHR37424">
    <property type="entry name" value="BACTERIOFERRITIN-ASSOCIATED FERREDOXIN"/>
    <property type="match status" value="1"/>
</dbReference>
<feature type="domain" description="BFD-like [2Fe-2S]-binding" evidence="9">
    <location>
        <begin position="2"/>
        <end position="46"/>
    </location>
</feature>
<accession>A0ABT5IWH2</accession>
<evidence type="ECO:0000256" key="1">
    <source>
        <dbReference type="ARBA" id="ARBA00022448"/>
    </source>
</evidence>
<keyword evidence="6" id="KW-0411">Iron-sulfur</keyword>
<evidence type="ECO:0000256" key="7">
    <source>
        <dbReference type="ARBA" id="ARBA00039386"/>
    </source>
</evidence>
<comment type="caution">
    <text evidence="10">The sequence shown here is derived from an EMBL/GenBank/DDBJ whole genome shotgun (WGS) entry which is preliminary data.</text>
</comment>
<evidence type="ECO:0000256" key="5">
    <source>
        <dbReference type="ARBA" id="ARBA00023004"/>
    </source>
</evidence>
<evidence type="ECO:0000313" key="11">
    <source>
        <dbReference type="Proteomes" id="UP001219956"/>
    </source>
</evidence>
<evidence type="ECO:0000256" key="8">
    <source>
        <dbReference type="ARBA" id="ARBA00046332"/>
    </source>
</evidence>
<gene>
    <name evidence="10" type="ORF">PQU95_04825</name>
</gene>
<reference evidence="10 11" key="1">
    <citation type="submission" date="2023-01" db="EMBL/GenBank/DDBJ databases">
        <title>Novel species of the genus Vogesella isolated from rivers.</title>
        <authorList>
            <person name="Lu H."/>
        </authorList>
    </citation>
    <scope>NUCLEOTIDE SEQUENCE [LARGE SCALE GENOMIC DNA]</scope>
    <source>
        <strain evidence="10 11">DC21W</strain>
    </source>
</reference>
<organism evidence="10 11">
    <name type="scientific">Vogesella aquatica</name>
    <dbReference type="NCBI Taxonomy" id="2984206"/>
    <lineage>
        <taxon>Bacteria</taxon>
        <taxon>Pseudomonadati</taxon>
        <taxon>Pseudomonadota</taxon>
        <taxon>Betaproteobacteria</taxon>
        <taxon>Neisseriales</taxon>
        <taxon>Chromobacteriaceae</taxon>
        <taxon>Vogesella</taxon>
    </lineage>
</organism>
<evidence type="ECO:0000256" key="4">
    <source>
        <dbReference type="ARBA" id="ARBA00022982"/>
    </source>
</evidence>
<dbReference type="Proteomes" id="UP001219956">
    <property type="component" value="Unassembled WGS sequence"/>
</dbReference>
<keyword evidence="2" id="KW-0001">2Fe-2S</keyword>